<keyword evidence="3" id="KW-1185">Reference proteome</keyword>
<gene>
    <name evidence="2" type="primary">g6448</name>
    <name evidence="2" type="ORF">EsDP_00006448</name>
</gene>
<organism evidence="2 3">
    <name type="scientific">Epichloe bromicola</name>
    <dbReference type="NCBI Taxonomy" id="79588"/>
    <lineage>
        <taxon>Eukaryota</taxon>
        <taxon>Fungi</taxon>
        <taxon>Dikarya</taxon>
        <taxon>Ascomycota</taxon>
        <taxon>Pezizomycotina</taxon>
        <taxon>Sordariomycetes</taxon>
        <taxon>Hypocreomycetidae</taxon>
        <taxon>Hypocreales</taxon>
        <taxon>Clavicipitaceae</taxon>
        <taxon>Epichloe</taxon>
    </lineage>
</organism>
<comment type="caution">
    <text evidence="2">The sequence shown here is derived from an EMBL/GenBank/DDBJ whole genome shotgun (WGS) entry which is preliminary data.</text>
</comment>
<feature type="region of interest" description="Disordered" evidence="1">
    <location>
        <begin position="964"/>
        <end position="1135"/>
    </location>
</feature>
<feature type="compositionally biased region" description="Low complexity" evidence="1">
    <location>
        <begin position="1158"/>
        <end position="1167"/>
    </location>
</feature>
<feature type="region of interest" description="Disordered" evidence="1">
    <location>
        <begin position="1"/>
        <end position="25"/>
    </location>
</feature>
<feature type="compositionally biased region" description="Basic and acidic residues" evidence="1">
    <location>
        <begin position="1107"/>
        <end position="1116"/>
    </location>
</feature>
<feature type="compositionally biased region" description="Low complexity" evidence="1">
    <location>
        <begin position="798"/>
        <end position="809"/>
    </location>
</feature>
<feature type="compositionally biased region" description="Basic and acidic residues" evidence="1">
    <location>
        <begin position="908"/>
        <end position="917"/>
    </location>
</feature>
<feature type="compositionally biased region" description="Acidic residues" evidence="1">
    <location>
        <begin position="352"/>
        <end position="362"/>
    </location>
</feature>
<feature type="compositionally biased region" description="Basic residues" evidence="1">
    <location>
        <begin position="469"/>
        <end position="480"/>
    </location>
</feature>
<evidence type="ECO:0000313" key="2">
    <source>
        <dbReference type="EMBL" id="GAB0138207.1"/>
    </source>
</evidence>
<feature type="compositionally biased region" description="Acidic residues" evidence="1">
    <location>
        <begin position="1037"/>
        <end position="1054"/>
    </location>
</feature>
<feature type="compositionally biased region" description="Low complexity" evidence="1">
    <location>
        <begin position="709"/>
        <end position="719"/>
    </location>
</feature>
<accession>A0ABQ0CXM1</accession>
<proteinExistence type="predicted"/>
<name>A0ABQ0CXM1_9HYPO</name>
<feature type="compositionally biased region" description="Low complexity" evidence="1">
    <location>
        <begin position="981"/>
        <end position="997"/>
    </location>
</feature>
<feature type="compositionally biased region" description="Polar residues" evidence="1">
    <location>
        <begin position="697"/>
        <end position="707"/>
    </location>
</feature>
<evidence type="ECO:0000313" key="3">
    <source>
        <dbReference type="Proteomes" id="UP001562357"/>
    </source>
</evidence>
<dbReference type="Proteomes" id="UP001562357">
    <property type="component" value="Unassembled WGS sequence"/>
</dbReference>
<reference evidence="3" key="1">
    <citation type="submission" date="2024-06" db="EMBL/GenBank/DDBJ databases">
        <title>Draft Genome Sequences of Epichloe bromicola Strains Isolated from Elymus ciliaris.</title>
        <authorList>
            <consortium name="Epichloe bromicola genome sequencing consortium"/>
            <person name="Miura A."/>
            <person name="Imano S."/>
            <person name="Ashida A."/>
            <person name="Sato I."/>
            <person name="Chiba S."/>
            <person name="Tanaka A."/>
            <person name="Camagna M."/>
            <person name="Takemoto D."/>
        </authorList>
    </citation>
    <scope>NUCLEOTIDE SEQUENCE [LARGE SCALE GENOMIC DNA]</scope>
    <source>
        <strain evidence="3">DP</strain>
    </source>
</reference>
<dbReference type="EMBL" id="BAAFGZ010000375">
    <property type="protein sequence ID" value="GAB0138207.1"/>
    <property type="molecule type" value="Genomic_DNA"/>
</dbReference>
<feature type="region of interest" description="Disordered" evidence="1">
    <location>
        <begin position="1148"/>
        <end position="1246"/>
    </location>
</feature>
<protein>
    <recommendedName>
        <fullName evidence="4">Flo11</fullName>
    </recommendedName>
</protein>
<feature type="region of interest" description="Disordered" evidence="1">
    <location>
        <begin position="870"/>
        <end position="917"/>
    </location>
</feature>
<feature type="compositionally biased region" description="Pro residues" evidence="1">
    <location>
        <begin position="1077"/>
        <end position="1088"/>
    </location>
</feature>
<sequence>MDSNWSFGASGMTSPRHVRSRTQSISSDRQSTIGFGLVLPPLSVAPESCFIAVSAASQIITNDHDSHADAWYDQNGIEPAMETATISGPALRLVNDFLDQLLLNFLQLSKSTNLSALRPAIIEVLKPKLAKDAISNADEELKEYLGGGNEDDFVKPQGPGFHKIGIWSWLGSEPAFDISDIVSPAVAIFLTSVLEYMGELTLTVAGQAAYQRVRTKIERELKEGSRNPSAPADRIVVSDSDMERVALDRTLGRLWRGWKKRMRTPANDVIGRPFSKALSVPSKQEYGAPGQSMTALPRSATGSDGSNEPRKSQEHLEQPIVEDVQAADIPLPVTDDDVNEIEVPGLAHYSDEETDAEADEEERTPKRPRSLLLPSSMTLIATRTRSLSVPTRAVPSFYSPRTRKHSRISAPGSEATPDNAADAEDSQSDESEYNDAAEQVAYEKAEIMTSSRVSVSGSCYSAETDANSKHKHGPPRKRSSSVHSARIIDVVAPKSPSPRSPAHSRPGSLDGKSDGLRSATLSGVAAAAAAAASASAAITSEDGRETPGQKPAGQAMSKGPTHNTSISETDETRAQTQQPSTREPGRNRALPDALAMSAAGSINVPTKGRKKAPPGKINTKLQTYAHEHEHEQAPPSARAVPLPVTPANYAAEEEGVPGLPPRASGHGGRQSPRTESNRGIVTIERTRTHESDEVSLPLQSGPNSRQVHTAASSVSSATSRLKLVRTSEDDSSRSESVARNFEELIQSNQTITYTLTPENMRDVDAKSPVVTKFARRKSEDVRALNSPKFPPSNSGRQPSPRLPSVPSSPKIVEGKTPIATKPSGSGPRAPTGLVISTSRESAALAREARVPTDTTTSDFAEFIKFTGPADESKAHTVPRLASPVSPGKSVRDSRRASTTSSLNRARHQPRDAAVDSRADNSDLIDFIRQGPPIAPSNHRIPRHVAPFRTTMDSDQMAGAIGGKAVDASLPDIRNSQGSTNVTDSSMPSVHSSVNSKSALLRNKGASTRPASKMVAGEDDAMPKRKTRRARDPYAIDLSDEEDEEEEEEDDDDDHAAETPRLPAKKEESLAEFLRNYDPPPEPVSSPPRLPKKKGSAPSLMGRFTRGIGKDKDKDSASIRGGQETRSVHSRASGRGYIPIQVNLPAGHDMFGPVDKTRSSVSRTRGTSIASSTTAARRPMKRFEPREAVTNHSQTADLAAFLRDSAPPPNNSPTVTDRAPSRQEESGGSGGGGIAKMFGRRKKPLAV</sequence>
<feature type="region of interest" description="Disordered" evidence="1">
    <location>
        <begin position="345"/>
        <end position="375"/>
    </location>
</feature>
<feature type="region of interest" description="Disordered" evidence="1">
    <location>
        <begin position="396"/>
        <end position="736"/>
    </location>
</feature>
<feature type="compositionally biased region" description="Polar residues" evidence="1">
    <location>
        <begin position="1"/>
        <end position="13"/>
    </location>
</feature>
<evidence type="ECO:0000256" key="1">
    <source>
        <dbReference type="SAM" id="MobiDB-lite"/>
    </source>
</evidence>
<feature type="compositionally biased region" description="Basic and acidic residues" evidence="1">
    <location>
        <begin position="307"/>
        <end position="317"/>
    </location>
</feature>
<feature type="compositionally biased region" description="Basic residues" evidence="1">
    <location>
        <begin position="1237"/>
        <end position="1246"/>
    </location>
</feature>
<feature type="compositionally biased region" description="Low complexity" evidence="1">
    <location>
        <begin position="525"/>
        <end position="537"/>
    </location>
</feature>
<feature type="region of interest" description="Disordered" evidence="1">
    <location>
        <begin position="774"/>
        <end position="834"/>
    </location>
</feature>
<evidence type="ECO:0008006" key="4">
    <source>
        <dbReference type="Google" id="ProtNLM"/>
    </source>
</evidence>
<feature type="compositionally biased region" description="Acidic residues" evidence="1">
    <location>
        <begin position="421"/>
        <end position="435"/>
    </location>
</feature>
<feature type="region of interest" description="Disordered" evidence="1">
    <location>
        <begin position="280"/>
        <end position="320"/>
    </location>
</feature>
<feature type="compositionally biased region" description="Low complexity" evidence="1">
    <location>
        <begin position="450"/>
        <end position="461"/>
    </location>
</feature>